<organism evidence="2 3">
    <name type="scientific">Cryptococcus amylolentus CBS 6273</name>
    <dbReference type="NCBI Taxonomy" id="1296118"/>
    <lineage>
        <taxon>Eukaryota</taxon>
        <taxon>Fungi</taxon>
        <taxon>Dikarya</taxon>
        <taxon>Basidiomycota</taxon>
        <taxon>Agaricomycotina</taxon>
        <taxon>Tremellomycetes</taxon>
        <taxon>Tremellales</taxon>
        <taxon>Cryptococcaceae</taxon>
        <taxon>Cryptococcus</taxon>
    </lineage>
</organism>
<feature type="compositionally biased region" description="Basic and acidic residues" evidence="1">
    <location>
        <begin position="493"/>
        <end position="516"/>
    </location>
</feature>
<gene>
    <name evidence="2" type="ORF">I350_00113</name>
</gene>
<feature type="compositionally biased region" description="Pro residues" evidence="1">
    <location>
        <begin position="1"/>
        <end position="17"/>
    </location>
</feature>
<feature type="compositionally biased region" description="Polar residues" evidence="1">
    <location>
        <begin position="182"/>
        <end position="191"/>
    </location>
</feature>
<protein>
    <submittedName>
        <fullName evidence="2">Uncharacterized protein</fullName>
    </submittedName>
</protein>
<comment type="caution">
    <text evidence="2">The sequence shown here is derived from an EMBL/GenBank/DDBJ whole genome shotgun (WGS) entry which is preliminary data.</text>
</comment>
<feature type="compositionally biased region" description="Acidic residues" evidence="1">
    <location>
        <begin position="284"/>
        <end position="299"/>
    </location>
</feature>
<feature type="compositionally biased region" description="Basic and acidic residues" evidence="1">
    <location>
        <begin position="22"/>
        <end position="32"/>
    </location>
</feature>
<feature type="region of interest" description="Disordered" evidence="1">
    <location>
        <begin position="1"/>
        <end position="213"/>
    </location>
</feature>
<feature type="region of interest" description="Disordered" evidence="1">
    <location>
        <begin position="229"/>
        <end position="252"/>
    </location>
</feature>
<accession>A0A1E3KE05</accession>
<feature type="compositionally biased region" description="Low complexity" evidence="1">
    <location>
        <begin position="115"/>
        <end position="128"/>
    </location>
</feature>
<proteinExistence type="predicted"/>
<dbReference type="Proteomes" id="UP000095149">
    <property type="component" value="Unassembled WGS sequence"/>
</dbReference>
<sequence length="592" mass="63530">MPPIQTVPGTPTPPLPTPNAADVEHEHEHTDEQAVENLLPTDPDDPQEHAQEQDENPPAAPPSSPPTASTRLTISTAPTTPLSSPRFVPLPHGPAPAQASEQGQGQKQEQEQDQEQVSPPSTPSTPVSFRFSHSTPQRPLPGQQQQQQQTPRYDGLTSRRPVGWISSLGGAGPKSRGVSDNAIPSSKQRATSGISQSHGHGHGHSQGKGVKARVSSVAFGGVEGRRVSGAMKHALQSGESREPRVGGGGGGRIVSTTWAREFDLSQHQFDLAAASADSPILNEREEDEDEDEDLGEEEAENIRYQVSTAQEQDELWMAHVREQLNTLFPDFFAAEPGDLGDLAGLGEDMAGRFQEEEGDEEEEGEGDKSVGSVRVRSVDDEVEGEGEGDGEGEEDQAEETSFTTSASATTSPSLNLQTPPPTGLPRSFSSSMPLHRSQRQVTRGRGSFGVPNVREEITDLREEIMRLRSVVGGLADGMRAEYAVEVAAIEREDPGEGVRKGETEREQKQGQGEERMMQVPESYVRTANKSIEILLHLDTLVRVPDPTASSPVPEQGATRTLEMRDINAVSEESNLGKILEFVKGLGGAAGGG</sequence>
<feature type="region of interest" description="Disordered" evidence="1">
    <location>
        <begin position="332"/>
        <end position="450"/>
    </location>
</feature>
<dbReference type="AlphaFoldDB" id="A0A1E3KE05"/>
<feature type="compositionally biased region" description="Low complexity" evidence="1">
    <location>
        <begin position="400"/>
        <end position="413"/>
    </location>
</feature>
<feature type="compositionally biased region" description="Acidic residues" evidence="1">
    <location>
        <begin position="380"/>
        <end position="398"/>
    </location>
</feature>
<evidence type="ECO:0000313" key="3">
    <source>
        <dbReference type="Proteomes" id="UP000095149"/>
    </source>
</evidence>
<evidence type="ECO:0000256" key="1">
    <source>
        <dbReference type="SAM" id="MobiDB-lite"/>
    </source>
</evidence>
<evidence type="ECO:0000313" key="2">
    <source>
        <dbReference type="EMBL" id="ODO11334.1"/>
    </source>
</evidence>
<dbReference type="EMBL" id="MEKH01000001">
    <property type="protein sequence ID" value="ODO11334.1"/>
    <property type="molecule type" value="Genomic_DNA"/>
</dbReference>
<feature type="region of interest" description="Disordered" evidence="1">
    <location>
        <begin position="493"/>
        <end position="517"/>
    </location>
</feature>
<feature type="compositionally biased region" description="Polar residues" evidence="1">
    <location>
        <begin position="71"/>
        <end position="83"/>
    </location>
</feature>
<feature type="region of interest" description="Disordered" evidence="1">
    <location>
        <begin position="273"/>
        <end position="299"/>
    </location>
</feature>
<name>A0A1E3KE05_9TREE</name>
<reference evidence="2 3" key="1">
    <citation type="submission" date="2016-06" db="EMBL/GenBank/DDBJ databases">
        <title>Evolution of pathogenesis and genome organization in the Tremellales.</title>
        <authorList>
            <person name="Cuomo C."/>
            <person name="Litvintseva A."/>
            <person name="Heitman J."/>
            <person name="Chen Y."/>
            <person name="Sun S."/>
            <person name="Springer D."/>
            <person name="Dromer F."/>
            <person name="Young S."/>
            <person name="Zeng Q."/>
            <person name="Chapman S."/>
            <person name="Gujja S."/>
            <person name="Saif S."/>
            <person name="Birren B."/>
        </authorList>
    </citation>
    <scope>NUCLEOTIDE SEQUENCE [LARGE SCALE GENOMIC DNA]</scope>
    <source>
        <strain evidence="2 3">CBS 6273</strain>
    </source>
</reference>
<feature type="compositionally biased region" description="Low complexity" evidence="1">
    <location>
        <begin position="333"/>
        <end position="348"/>
    </location>
</feature>
<feature type="compositionally biased region" description="Acidic residues" evidence="1">
    <location>
        <begin position="356"/>
        <end position="365"/>
    </location>
</feature>
<dbReference type="OrthoDB" id="2576251at2759"/>